<dbReference type="AlphaFoldDB" id="A0A9D1AJ37"/>
<reference evidence="2" key="2">
    <citation type="journal article" date="2021" name="PeerJ">
        <title>Extensive microbial diversity within the chicken gut microbiome revealed by metagenomics and culture.</title>
        <authorList>
            <person name="Gilroy R."/>
            <person name="Ravi A."/>
            <person name="Getino M."/>
            <person name="Pursley I."/>
            <person name="Horton D.L."/>
            <person name="Alikhan N.F."/>
            <person name="Baker D."/>
            <person name="Gharbi K."/>
            <person name="Hall N."/>
            <person name="Watson M."/>
            <person name="Adriaenssens E.M."/>
            <person name="Foster-Nyarko E."/>
            <person name="Jarju S."/>
            <person name="Secka A."/>
            <person name="Antonio M."/>
            <person name="Oren A."/>
            <person name="Chaudhuri R.R."/>
            <person name="La Ragione R."/>
            <person name="Hildebrand F."/>
            <person name="Pallen M.J."/>
        </authorList>
    </citation>
    <scope>NUCLEOTIDE SEQUENCE</scope>
    <source>
        <strain evidence="2">CHK184-25365</strain>
    </source>
</reference>
<evidence type="ECO:0000313" key="3">
    <source>
        <dbReference type="Proteomes" id="UP000886749"/>
    </source>
</evidence>
<evidence type="ECO:0000313" key="2">
    <source>
        <dbReference type="EMBL" id="HIR41135.1"/>
    </source>
</evidence>
<gene>
    <name evidence="2" type="ORF">IAB36_04845</name>
</gene>
<comment type="caution">
    <text evidence="2">The sequence shown here is derived from an EMBL/GenBank/DDBJ whole genome shotgun (WGS) entry which is preliminary data.</text>
</comment>
<feature type="transmembrane region" description="Helical" evidence="1">
    <location>
        <begin position="215"/>
        <end position="240"/>
    </location>
</feature>
<proteinExistence type="predicted"/>
<reference evidence="2" key="1">
    <citation type="submission" date="2020-10" db="EMBL/GenBank/DDBJ databases">
        <authorList>
            <person name="Gilroy R."/>
        </authorList>
    </citation>
    <scope>NUCLEOTIDE SEQUENCE</scope>
    <source>
        <strain evidence="2">CHK184-25365</strain>
    </source>
</reference>
<dbReference type="NCBIfam" id="NF038403">
    <property type="entry name" value="perm_prefix_1"/>
    <property type="match status" value="1"/>
</dbReference>
<feature type="transmembrane region" description="Helical" evidence="1">
    <location>
        <begin position="346"/>
        <end position="365"/>
    </location>
</feature>
<feature type="transmembrane region" description="Helical" evidence="1">
    <location>
        <begin position="112"/>
        <end position="131"/>
    </location>
</feature>
<keyword evidence="1" id="KW-0472">Membrane</keyword>
<protein>
    <submittedName>
        <fullName evidence="2">Uncharacterized protein</fullName>
    </submittedName>
</protein>
<dbReference type="EMBL" id="DVGY01000105">
    <property type="protein sequence ID" value="HIR41135.1"/>
    <property type="molecule type" value="Genomic_DNA"/>
</dbReference>
<feature type="transmembrane region" description="Helical" evidence="1">
    <location>
        <begin position="143"/>
        <end position="162"/>
    </location>
</feature>
<dbReference type="Proteomes" id="UP000886749">
    <property type="component" value="Unassembled WGS sequence"/>
</dbReference>
<evidence type="ECO:0000256" key="1">
    <source>
        <dbReference type="SAM" id="Phobius"/>
    </source>
</evidence>
<accession>A0A9D1AJ37</accession>
<feature type="transmembrane region" description="Helical" evidence="1">
    <location>
        <begin position="80"/>
        <end position="100"/>
    </location>
</feature>
<keyword evidence="1" id="KW-0812">Transmembrane</keyword>
<organism evidence="2 3">
    <name type="scientific">Candidatus Egerieicola pullicola</name>
    <dbReference type="NCBI Taxonomy" id="2840775"/>
    <lineage>
        <taxon>Bacteria</taxon>
        <taxon>Bacillati</taxon>
        <taxon>Bacillota</taxon>
        <taxon>Clostridia</taxon>
        <taxon>Eubacteriales</taxon>
        <taxon>Oscillospiraceae</taxon>
        <taxon>Oscillospiraceae incertae sedis</taxon>
        <taxon>Candidatus Egerieicola</taxon>
    </lineage>
</organism>
<sequence>MKRIQEYLEKVLTQVRVKKIRPILGRELEDHLLLQTRDYQTQGMEEEQAQQQAIADMGDPVMLGKQLDGVHRPLWDIPMLVYALLVVALGLVIQFLLPVWQSTSVPNNLNFPKALIGLGGGLVGFWLASRFRYGVLFAQPKKLYLVSSLIALGMVAVLFPTGELPYAGWSYWPYTIYFGDLTPLFLLPALLWIYSHPCSSRKGLLLRQLYLLPTLIFSMFYCNFEAFLCCLGVAWVLYLRAATKFYTGSRRASLWCIGILVPCLVIIAGYWNFLHGSYSFLSPMLKRFMGVLPGEEVTWYLASGKILSAVACNAPVIALVLFLILTGFFAYLFWHACCRSNQGGKFLGLSCSLYLGFSFFVAVFGELGLTHVVNGRYPFIDLDNPLYLVVNGLLLGLLYSTYRNQRLFAESGQKGIIEHSSY</sequence>
<feature type="transmembrane region" description="Helical" evidence="1">
    <location>
        <begin position="252"/>
        <end position="273"/>
    </location>
</feature>
<feature type="transmembrane region" description="Helical" evidence="1">
    <location>
        <begin position="314"/>
        <end position="334"/>
    </location>
</feature>
<dbReference type="InterPro" id="IPR047928">
    <property type="entry name" value="Perm_prefix_1"/>
</dbReference>
<feature type="transmembrane region" description="Helical" evidence="1">
    <location>
        <begin position="385"/>
        <end position="402"/>
    </location>
</feature>
<keyword evidence="1" id="KW-1133">Transmembrane helix</keyword>
<name>A0A9D1AJ37_9FIRM</name>